<sequence length="144" mass="16338">LKAPRKWDAGSISKFMIWIGPTSSVFDIATYILMYFFICPFVFGGQFHTLNEVQQLGFMGLFHAGWFVESLWSQTLVIHMIRTPRIPFIQSRASWKLTTLTTLGIAIGTIIPYTAFGKALDMVAMPAIYFTCLVIIIILYMELA</sequence>
<dbReference type="PRINTS" id="PR01836">
    <property type="entry name" value="MGATPASE"/>
</dbReference>
<keyword evidence="5" id="KW-1133">Transmembrane helix</keyword>
<dbReference type="EMBL" id="WNVG01001207">
    <property type="protein sequence ID" value="MDZ5035053.1"/>
    <property type="molecule type" value="Genomic_DNA"/>
</dbReference>
<evidence type="ECO:0000256" key="5">
    <source>
        <dbReference type="SAM" id="Phobius"/>
    </source>
</evidence>
<feature type="transmembrane region" description="Helical" evidence="5">
    <location>
        <begin position="93"/>
        <end position="116"/>
    </location>
</feature>
<dbReference type="Gene3D" id="1.20.1110.10">
    <property type="entry name" value="Calcium-transporting ATPase, transmembrane domain"/>
    <property type="match status" value="1"/>
</dbReference>
<feature type="non-terminal residue" evidence="6">
    <location>
        <position position="1"/>
    </location>
</feature>
<proteinExistence type="predicted"/>
<gene>
    <name evidence="6" type="ORF">GNF81_20420</name>
</gene>
<dbReference type="SUPFAM" id="SSF81665">
    <property type="entry name" value="Calcium ATPase, transmembrane domain M"/>
    <property type="match status" value="1"/>
</dbReference>
<keyword evidence="5" id="KW-0812">Transmembrane</keyword>
<evidence type="ECO:0000256" key="1">
    <source>
        <dbReference type="ARBA" id="ARBA00004651"/>
    </source>
</evidence>
<evidence type="ECO:0000313" key="7">
    <source>
        <dbReference type="Proteomes" id="UP001289066"/>
    </source>
</evidence>
<evidence type="ECO:0000256" key="2">
    <source>
        <dbReference type="ARBA" id="ARBA00022475"/>
    </source>
</evidence>
<dbReference type="GO" id="GO:0005886">
    <property type="term" value="C:plasma membrane"/>
    <property type="evidence" value="ECO:0007669"/>
    <property type="project" value="UniProtKB-SubCell"/>
</dbReference>
<feature type="transmembrane region" description="Helical" evidence="5">
    <location>
        <begin position="122"/>
        <end position="141"/>
    </location>
</feature>
<comment type="subcellular location">
    <subcellularLocation>
        <location evidence="1">Cell membrane</location>
        <topology evidence="1">Multi-pass membrane protein</topology>
    </subcellularLocation>
</comment>
<organism evidence="6 7">
    <name type="scientific">Clostridium perfringens</name>
    <dbReference type="NCBI Taxonomy" id="1502"/>
    <lineage>
        <taxon>Bacteria</taxon>
        <taxon>Bacillati</taxon>
        <taxon>Bacillota</taxon>
        <taxon>Clostridia</taxon>
        <taxon>Eubacteriales</taxon>
        <taxon>Clostridiaceae</taxon>
        <taxon>Clostridium</taxon>
    </lineage>
</organism>
<evidence type="ECO:0000256" key="3">
    <source>
        <dbReference type="ARBA" id="ARBA00022553"/>
    </source>
</evidence>
<dbReference type="AlphaFoldDB" id="A0AAW9IY19"/>
<keyword evidence="2" id="KW-1003">Cell membrane</keyword>
<feature type="non-terminal residue" evidence="6">
    <location>
        <position position="144"/>
    </location>
</feature>
<dbReference type="InterPro" id="IPR023298">
    <property type="entry name" value="ATPase_P-typ_TM_dom_sf"/>
</dbReference>
<accession>A0AAW9IY19</accession>
<feature type="transmembrane region" description="Helical" evidence="5">
    <location>
        <begin position="15"/>
        <end position="38"/>
    </location>
</feature>
<reference evidence="6" key="1">
    <citation type="submission" date="2019-11" db="EMBL/GenBank/DDBJ databases">
        <title>Characterization of Clostridium perfringens isolates from swine manure treated agricultural soils.</title>
        <authorList>
            <person name="Wushke S.T."/>
        </authorList>
    </citation>
    <scope>NUCLEOTIDE SEQUENCE</scope>
    <source>
        <strain evidence="6">X15</strain>
    </source>
</reference>
<feature type="transmembrane region" description="Helical" evidence="5">
    <location>
        <begin position="58"/>
        <end position="81"/>
    </location>
</feature>
<keyword evidence="5" id="KW-0472">Membrane</keyword>
<keyword evidence="4" id="KW-0460">Magnesium</keyword>
<keyword evidence="3" id="KW-0597">Phosphoprotein</keyword>
<dbReference type="GO" id="GO:0015444">
    <property type="term" value="F:P-type magnesium transporter activity"/>
    <property type="evidence" value="ECO:0007669"/>
    <property type="project" value="InterPro"/>
</dbReference>
<evidence type="ECO:0000313" key="6">
    <source>
        <dbReference type="EMBL" id="MDZ5035053.1"/>
    </source>
</evidence>
<name>A0AAW9IY19_CLOPF</name>
<dbReference type="InterPro" id="IPR006415">
    <property type="entry name" value="P-type_ATPase_IIIB"/>
</dbReference>
<comment type="caution">
    <text evidence="6">The sequence shown here is derived from an EMBL/GenBank/DDBJ whole genome shotgun (WGS) entry which is preliminary data.</text>
</comment>
<evidence type="ECO:0000256" key="4">
    <source>
        <dbReference type="ARBA" id="ARBA00022842"/>
    </source>
</evidence>
<dbReference type="Proteomes" id="UP001289066">
    <property type="component" value="Unassembled WGS sequence"/>
</dbReference>
<protein>
    <submittedName>
        <fullName evidence="6">Magnesium-translocating P-type ATPase</fullName>
    </submittedName>
</protein>